<protein>
    <submittedName>
        <fullName evidence="1">Uncharacterized protein</fullName>
    </submittedName>
</protein>
<name>A0ACC2JQ99_9PEZI</name>
<reference evidence="1" key="1">
    <citation type="submission" date="2022-12" db="EMBL/GenBank/DDBJ databases">
        <title>Genome Sequence of Lasiodiplodia mahajangana.</title>
        <authorList>
            <person name="Buettner E."/>
        </authorList>
    </citation>
    <scope>NUCLEOTIDE SEQUENCE</scope>
    <source>
        <strain evidence="1">VT137</strain>
    </source>
</reference>
<keyword evidence="2" id="KW-1185">Reference proteome</keyword>
<organism evidence="1 2">
    <name type="scientific">Lasiodiplodia mahajangana</name>
    <dbReference type="NCBI Taxonomy" id="1108764"/>
    <lineage>
        <taxon>Eukaryota</taxon>
        <taxon>Fungi</taxon>
        <taxon>Dikarya</taxon>
        <taxon>Ascomycota</taxon>
        <taxon>Pezizomycotina</taxon>
        <taxon>Dothideomycetes</taxon>
        <taxon>Dothideomycetes incertae sedis</taxon>
        <taxon>Botryosphaeriales</taxon>
        <taxon>Botryosphaeriaceae</taxon>
        <taxon>Lasiodiplodia</taxon>
    </lineage>
</organism>
<comment type="caution">
    <text evidence="1">The sequence shown here is derived from an EMBL/GenBank/DDBJ whole genome shotgun (WGS) entry which is preliminary data.</text>
</comment>
<evidence type="ECO:0000313" key="1">
    <source>
        <dbReference type="EMBL" id="KAJ8129368.1"/>
    </source>
</evidence>
<dbReference type="Proteomes" id="UP001153332">
    <property type="component" value="Unassembled WGS sequence"/>
</dbReference>
<proteinExistence type="predicted"/>
<accession>A0ACC2JQ99</accession>
<evidence type="ECO:0000313" key="2">
    <source>
        <dbReference type="Proteomes" id="UP001153332"/>
    </source>
</evidence>
<gene>
    <name evidence="1" type="ORF">O1611_g4263</name>
</gene>
<dbReference type="EMBL" id="JAPUUL010000783">
    <property type="protein sequence ID" value="KAJ8129368.1"/>
    <property type="molecule type" value="Genomic_DNA"/>
</dbReference>
<sequence length="198" mass="19928">MKAAVTLPSPPSLALPSCYAALRRLGKQQKRLAKPPKVEMRSISIFTVFKKWQFYQQGIITATPIMSAAESDGTMAPIAPETGGGDPILMPLSKLPAGVGEDGKGELELPVLDPLGIGAPLAVGVSVSLSETNCDEVSTGKISDVGSGSAVHSGSDADSCSVGSSLEVDSGVRLGSGVDVVGGVTSSVDVGQGPGVPP</sequence>